<comment type="cofactor">
    <cofactor evidence="1">
        <name>pyridoxal 5'-phosphate</name>
        <dbReference type="ChEBI" id="CHEBI:597326"/>
    </cofactor>
</comment>
<evidence type="ECO:0000256" key="5">
    <source>
        <dbReference type="ARBA" id="ARBA00022898"/>
    </source>
</evidence>
<evidence type="ECO:0000313" key="7">
    <source>
        <dbReference type="EMBL" id="MDQ7247603.1"/>
    </source>
</evidence>
<dbReference type="PANTHER" id="PTHR21152:SF24">
    <property type="entry name" value="ALANINE--GLYOXYLATE AMINOTRANSFERASE 1"/>
    <property type="match status" value="1"/>
</dbReference>
<dbReference type="PIRSF" id="PIRSF000524">
    <property type="entry name" value="SPT"/>
    <property type="match status" value="1"/>
</dbReference>
<proteinExistence type="inferred from homology"/>
<evidence type="ECO:0000259" key="6">
    <source>
        <dbReference type="Pfam" id="PF00266"/>
    </source>
</evidence>
<dbReference type="EMBL" id="JAUYVI010000002">
    <property type="protein sequence ID" value="MDQ7247603.1"/>
    <property type="molecule type" value="Genomic_DNA"/>
</dbReference>
<dbReference type="GO" id="GO:0008483">
    <property type="term" value="F:transaminase activity"/>
    <property type="evidence" value="ECO:0007669"/>
    <property type="project" value="UniProtKB-KW"/>
</dbReference>
<keyword evidence="3 7" id="KW-0032">Aminotransferase</keyword>
<dbReference type="InterPro" id="IPR024169">
    <property type="entry name" value="SP_NH2Trfase/AEP_transaminase"/>
</dbReference>
<evidence type="ECO:0000313" key="8">
    <source>
        <dbReference type="Proteomes" id="UP001230156"/>
    </source>
</evidence>
<keyword evidence="4" id="KW-0808">Transferase</keyword>
<dbReference type="NCBIfam" id="NF046070">
    <property type="entry name" value="PyrdoxPyrvTramin"/>
    <property type="match status" value="1"/>
</dbReference>
<feature type="domain" description="Aminotransferase class V" evidence="6">
    <location>
        <begin position="126"/>
        <end position="344"/>
    </location>
</feature>
<accession>A0ABU0YLT4</accession>
<dbReference type="InterPro" id="IPR000192">
    <property type="entry name" value="Aminotrans_V_dom"/>
</dbReference>
<dbReference type="InterPro" id="IPR015421">
    <property type="entry name" value="PyrdxlP-dep_Trfase_major"/>
</dbReference>
<keyword evidence="8" id="KW-1185">Reference proteome</keyword>
<dbReference type="RefSeq" id="WP_379955006.1">
    <property type="nucleotide sequence ID" value="NZ_JAUYVI010000002.1"/>
</dbReference>
<evidence type="ECO:0000256" key="3">
    <source>
        <dbReference type="ARBA" id="ARBA00022576"/>
    </source>
</evidence>
<organism evidence="7 8">
    <name type="scientific">Dongia sedimenti</name>
    <dbReference type="NCBI Taxonomy" id="3064282"/>
    <lineage>
        <taxon>Bacteria</taxon>
        <taxon>Pseudomonadati</taxon>
        <taxon>Pseudomonadota</taxon>
        <taxon>Alphaproteobacteria</taxon>
        <taxon>Rhodospirillales</taxon>
        <taxon>Dongiaceae</taxon>
        <taxon>Dongia</taxon>
    </lineage>
</organism>
<dbReference type="Proteomes" id="UP001230156">
    <property type="component" value="Unassembled WGS sequence"/>
</dbReference>
<dbReference type="PANTHER" id="PTHR21152">
    <property type="entry name" value="AMINOTRANSFERASE CLASS V"/>
    <property type="match status" value="1"/>
</dbReference>
<sequence>MAKKTTARSKDASLKEPLITLSAGPVAAYPRILQAMARPVQYDYDPWFQQFYEDLTKKAAKAMRTRAPALILQCEPAPAIEATAASLISPNDVVLNLASGVYGKGFGYWSARYHKEMVEIEVPFNESIDAAVVKAAFKKRPDIKVVSLVHHDTPSGTINPAREIGRIVRDHDALLIVDAVSSFGGMDIHPDDCFADVFITGPGKCLGGAPGVTFMAVSDRAWRHIKKNPKAPFASILSLSDWKDAWRKDKPFPFTPSVADINGLDAALDIYLEEGAENVWRRHALTAKATRAGIKAMGLALWAKTEAIASPTCTAVKVPDGIKDSDIIAAARAELGVVFSSGRDQTKGKLIRIGHMGPVAEPVYATVAVTAFGTALRKLGKKIDVGAGVEAALAVIAKG</sequence>
<evidence type="ECO:0000256" key="4">
    <source>
        <dbReference type="ARBA" id="ARBA00022679"/>
    </source>
</evidence>
<reference evidence="8" key="1">
    <citation type="submission" date="2023-08" db="EMBL/GenBank/DDBJ databases">
        <title>Rhodospirillaceae gen. nov., a novel taxon isolated from the Yangtze River Yuezi River estuary sludge.</title>
        <authorList>
            <person name="Ruan L."/>
        </authorList>
    </citation>
    <scope>NUCLEOTIDE SEQUENCE [LARGE SCALE GENOMIC DNA]</scope>
    <source>
        <strain evidence="8">R-7</strain>
    </source>
</reference>
<gene>
    <name evidence="7" type="ORF">Q8A70_07985</name>
</gene>
<dbReference type="Gene3D" id="3.40.640.10">
    <property type="entry name" value="Type I PLP-dependent aspartate aminotransferase-like (Major domain)"/>
    <property type="match status" value="1"/>
</dbReference>
<dbReference type="InterPro" id="IPR015422">
    <property type="entry name" value="PyrdxlP-dep_Trfase_small"/>
</dbReference>
<dbReference type="Pfam" id="PF00266">
    <property type="entry name" value="Aminotran_5"/>
    <property type="match status" value="1"/>
</dbReference>
<comment type="caution">
    <text evidence="7">The sequence shown here is derived from an EMBL/GenBank/DDBJ whole genome shotgun (WGS) entry which is preliminary data.</text>
</comment>
<evidence type="ECO:0000256" key="2">
    <source>
        <dbReference type="ARBA" id="ARBA00009236"/>
    </source>
</evidence>
<dbReference type="Gene3D" id="3.90.1150.10">
    <property type="entry name" value="Aspartate Aminotransferase, domain 1"/>
    <property type="match status" value="1"/>
</dbReference>
<name>A0ABU0YLT4_9PROT</name>
<keyword evidence="5" id="KW-0663">Pyridoxal phosphate</keyword>
<comment type="similarity">
    <text evidence="2">Belongs to the class-V pyridoxal-phosphate-dependent aminotransferase family.</text>
</comment>
<protein>
    <submittedName>
        <fullName evidence="7">Alanine--glyoxylate aminotransferase family protein</fullName>
    </submittedName>
</protein>
<dbReference type="SUPFAM" id="SSF53383">
    <property type="entry name" value="PLP-dependent transferases"/>
    <property type="match status" value="1"/>
</dbReference>
<evidence type="ECO:0000256" key="1">
    <source>
        <dbReference type="ARBA" id="ARBA00001933"/>
    </source>
</evidence>
<dbReference type="InterPro" id="IPR015424">
    <property type="entry name" value="PyrdxlP-dep_Trfase"/>
</dbReference>